<dbReference type="Gene3D" id="3.40.630.30">
    <property type="match status" value="1"/>
</dbReference>
<organism evidence="2">
    <name type="scientific">uncultured Acidimicrobiales bacterium</name>
    <dbReference type="NCBI Taxonomy" id="310071"/>
    <lineage>
        <taxon>Bacteria</taxon>
        <taxon>Bacillati</taxon>
        <taxon>Actinomycetota</taxon>
        <taxon>Acidimicrobiia</taxon>
        <taxon>Acidimicrobiales</taxon>
        <taxon>environmental samples</taxon>
    </lineage>
</organism>
<dbReference type="SUPFAM" id="SSF55729">
    <property type="entry name" value="Acyl-CoA N-acyltransferases (Nat)"/>
    <property type="match status" value="1"/>
</dbReference>
<dbReference type="GO" id="GO:0016747">
    <property type="term" value="F:acyltransferase activity, transferring groups other than amino-acyl groups"/>
    <property type="evidence" value="ECO:0007669"/>
    <property type="project" value="InterPro"/>
</dbReference>
<protein>
    <recommendedName>
        <fullName evidence="1">N-acetyltransferase domain-containing protein</fullName>
    </recommendedName>
</protein>
<evidence type="ECO:0000259" key="1">
    <source>
        <dbReference type="PROSITE" id="PS51186"/>
    </source>
</evidence>
<name>A0A6J4J5G5_9ACTN</name>
<accession>A0A6J4J5G5</accession>
<feature type="domain" description="N-acetyltransferase" evidence="1">
    <location>
        <begin position="67"/>
        <end position="203"/>
    </location>
</feature>
<dbReference type="InterPro" id="IPR016181">
    <property type="entry name" value="Acyl_CoA_acyltransferase"/>
</dbReference>
<dbReference type="InterPro" id="IPR000182">
    <property type="entry name" value="GNAT_dom"/>
</dbReference>
<dbReference type="InterPro" id="IPR052523">
    <property type="entry name" value="Trichothecene_AcTrans"/>
</dbReference>
<sequence length="203" mass="22608">MTITNSKTHVAVRKAGASDRATASAVLTAGFLDDPVTEWLVPDQRRRAEIAPAMFGLYFDAFQPHGETYLTDDGAGTALWLPPGRELLAPDQLEEFGVRVQQVAGPDAGRVFELGEFFDAHAPAEPHWHLQLLAVRPDHQGRGLGSVLLNDLLYRADRVGDAAYLEATTLRNRALYERHRFECIGRIVVPDGPPLWQMWRSPR</sequence>
<dbReference type="EMBL" id="CADCTB010000193">
    <property type="protein sequence ID" value="CAA9268892.1"/>
    <property type="molecule type" value="Genomic_DNA"/>
</dbReference>
<dbReference type="AlphaFoldDB" id="A0A6J4J5G5"/>
<proteinExistence type="predicted"/>
<reference evidence="2" key="1">
    <citation type="submission" date="2020-02" db="EMBL/GenBank/DDBJ databases">
        <authorList>
            <person name="Meier V. D."/>
        </authorList>
    </citation>
    <scope>NUCLEOTIDE SEQUENCE</scope>
    <source>
        <strain evidence="2">AVDCRST_MAG10</strain>
    </source>
</reference>
<dbReference type="PROSITE" id="PS51186">
    <property type="entry name" value="GNAT"/>
    <property type="match status" value="1"/>
</dbReference>
<dbReference type="PANTHER" id="PTHR42791">
    <property type="entry name" value="GNAT FAMILY ACETYLTRANSFERASE"/>
    <property type="match status" value="1"/>
</dbReference>
<dbReference type="Pfam" id="PF00583">
    <property type="entry name" value="Acetyltransf_1"/>
    <property type="match status" value="1"/>
</dbReference>
<dbReference type="PANTHER" id="PTHR42791:SF1">
    <property type="entry name" value="N-ACETYLTRANSFERASE DOMAIN-CONTAINING PROTEIN"/>
    <property type="match status" value="1"/>
</dbReference>
<evidence type="ECO:0000313" key="2">
    <source>
        <dbReference type="EMBL" id="CAA9268892.1"/>
    </source>
</evidence>
<gene>
    <name evidence="2" type="ORF">AVDCRST_MAG10-3205</name>
</gene>
<dbReference type="CDD" id="cd04301">
    <property type="entry name" value="NAT_SF"/>
    <property type="match status" value="1"/>
</dbReference>